<keyword evidence="1" id="KW-0805">Transcription regulation</keyword>
<gene>
    <name evidence="4" type="ORF">HMPREF9498_00077</name>
</gene>
<keyword evidence="2" id="KW-0804">Transcription</keyword>
<dbReference type="PANTHER" id="PTHR30185:SF18">
    <property type="entry name" value="TRANSCRIPTIONAL REGULATOR MTLR"/>
    <property type="match status" value="1"/>
</dbReference>
<accession>A0A125W956</accession>
<dbReference type="RefSeq" id="WP_002364739.1">
    <property type="nucleotide sequence ID" value="NZ_GL454411.1"/>
</dbReference>
<name>A0A125W956_ENTFL</name>
<evidence type="ECO:0000259" key="3">
    <source>
        <dbReference type="Pfam" id="PF05043"/>
    </source>
</evidence>
<protein>
    <submittedName>
        <fullName evidence="4">M protein trans-acting positive regulator (MGA)</fullName>
    </submittedName>
</protein>
<evidence type="ECO:0000256" key="1">
    <source>
        <dbReference type="ARBA" id="ARBA00023015"/>
    </source>
</evidence>
<reference evidence="4 5" key="1">
    <citation type="submission" date="2010-07" db="EMBL/GenBank/DDBJ databases">
        <authorList>
            <person name="Sid Ahmed O."/>
        </authorList>
    </citation>
    <scope>NUCLEOTIDE SEQUENCE [LARGE SCALE GENOMIC DNA]</scope>
    <source>
        <strain evidence="4 5">TX4248</strain>
    </source>
</reference>
<organism evidence="4 5">
    <name type="scientific">Enterococcus faecalis TX4248</name>
    <dbReference type="NCBI Taxonomy" id="749495"/>
    <lineage>
        <taxon>Bacteria</taxon>
        <taxon>Bacillati</taxon>
        <taxon>Bacillota</taxon>
        <taxon>Bacilli</taxon>
        <taxon>Lactobacillales</taxon>
        <taxon>Enterococcaceae</taxon>
        <taxon>Enterococcus</taxon>
    </lineage>
</organism>
<evidence type="ECO:0000313" key="5">
    <source>
        <dbReference type="Proteomes" id="UP000004846"/>
    </source>
</evidence>
<evidence type="ECO:0000313" key="4">
    <source>
        <dbReference type="EMBL" id="EFM84102.1"/>
    </source>
</evidence>
<dbReference type="Gene3D" id="1.10.10.10">
    <property type="entry name" value="Winged helix-like DNA-binding domain superfamily/Winged helix DNA-binding domain"/>
    <property type="match status" value="1"/>
</dbReference>
<dbReference type="EMBL" id="AEBR01000005">
    <property type="protein sequence ID" value="EFM84102.1"/>
    <property type="molecule type" value="Genomic_DNA"/>
</dbReference>
<dbReference type="InterPro" id="IPR036388">
    <property type="entry name" value="WH-like_DNA-bd_sf"/>
</dbReference>
<dbReference type="Proteomes" id="UP000004846">
    <property type="component" value="Unassembled WGS sequence"/>
</dbReference>
<proteinExistence type="predicted"/>
<sequence>MLKRDFLEKPYDYMNDILLFLYNNKGQATRNELVDFFNISLPTLNEYLSFLEQFLKEEQLQENLTLTVLGDTLYLNKAPTFSMKAMIMLFLDKSIKFHMVQQLFHKNEINGGYFQQNYAISSATYYRKIVELNDLLNEFNLRIKRGKLVGEEKQIRFFFFNFFWFIFEEKTDLEKELANQYLGLIEILQEIPRITFDHTEILQIKLWMKISFRRMVLEPLPTISPHDVQLDRPLFEEINLSIHTYMKRIDRPYTINEAYMFYDFFCSMHNYSANAAFAFRLAKQQRIEKTYLNEMNRVILTYLKARGYLSHYVLPIRLLYIENLLFQLHAQLYYFSGFILPFDYWTIQSLLKVVRHPFSESEVYELVEIATTNFATKATASKYQNQFTEINYTLILNHIAELNEKKITIGVYHSLSSAYSELVAQKIQQSIAGKYPLKIEPYNAENHYDLLLMNTNNEQLVAQYDHYYIFSDISNRYDLQSIEKIIQLLLGK</sequence>
<dbReference type="InterPro" id="IPR050661">
    <property type="entry name" value="BglG_antiterminators"/>
</dbReference>
<feature type="domain" description="Mga helix-turn-helix" evidence="3">
    <location>
        <begin position="80"/>
        <end position="163"/>
    </location>
</feature>
<dbReference type="Pfam" id="PF05043">
    <property type="entry name" value="Mga"/>
    <property type="match status" value="1"/>
</dbReference>
<comment type="caution">
    <text evidence="4">The sequence shown here is derived from an EMBL/GenBank/DDBJ whole genome shotgun (WGS) entry which is preliminary data.</text>
</comment>
<evidence type="ECO:0000256" key="2">
    <source>
        <dbReference type="ARBA" id="ARBA00023163"/>
    </source>
</evidence>
<dbReference type="InterPro" id="IPR007737">
    <property type="entry name" value="Mga_HTH"/>
</dbReference>
<dbReference type="AlphaFoldDB" id="A0A125W956"/>
<dbReference type="HOGENOM" id="CLU_043511_1_0_9"/>
<dbReference type="PANTHER" id="PTHR30185">
    <property type="entry name" value="CRYPTIC BETA-GLUCOSIDE BGL OPERON ANTITERMINATOR"/>
    <property type="match status" value="1"/>
</dbReference>